<dbReference type="OrthoDB" id="10058437at2759"/>
<dbReference type="CDD" id="cd08321">
    <property type="entry name" value="Pyrin_ASC-like"/>
    <property type="match status" value="1"/>
</dbReference>
<name>A0A9Q9WY01_CYPCA</name>
<evidence type="ECO:0000259" key="1">
    <source>
        <dbReference type="PROSITE" id="PS50824"/>
    </source>
</evidence>
<dbReference type="InterPro" id="IPR004020">
    <property type="entry name" value="DAPIN"/>
</dbReference>
<dbReference type="KEGG" id="ccar:122139238"/>
<dbReference type="Proteomes" id="UP001155660">
    <property type="component" value="Chromosome A4"/>
</dbReference>
<dbReference type="Pfam" id="PF02758">
    <property type="entry name" value="PYRIN"/>
    <property type="match status" value="1"/>
</dbReference>
<evidence type="ECO:0000313" key="2">
    <source>
        <dbReference type="RefSeq" id="XP_042591662.1"/>
    </source>
</evidence>
<reference evidence="2" key="1">
    <citation type="submission" date="2025-08" db="UniProtKB">
        <authorList>
            <consortium name="RefSeq"/>
        </authorList>
    </citation>
    <scope>IDENTIFICATION</scope>
    <source>
        <tissue evidence="2">Muscle</tissue>
    </source>
</reference>
<dbReference type="GeneID" id="122139238"/>
<dbReference type="AlphaFoldDB" id="A0A9Q9WY01"/>
<sequence length="132" mass="15103">MASVKQLLYDTLDDLEEEHLKRFKSFLREDGPIPASVLEKADATDTVDQMLDRFGPERAVKITLDILKKITQNNLAEQLENKLKEVKIINCAQTGFDLNNETGAEINAATVKIIYWIILDPAHSLLYKSHWY</sequence>
<dbReference type="RefSeq" id="XP_042591662.1">
    <property type="nucleotide sequence ID" value="XM_042735728.1"/>
</dbReference>
<accession>A0A9Q9WY01</accession>
<dbReference type="SMART" id="SM01289">
    <property type="entry name" value="PYRIN"/>
    <property type="match status" value="1"/>
</dbReference>
<protein>
    <submittedName>
        <fullName evidence="2">NACHT, LRR and PYD domains-containing protein 6-like</fullName>
    </submittedName>
</protein>
<feature type="domain" description="Pyrin" evidence="1">
    <location>
        <begin position="1"/>
        <end position="85"/>
    </location>
</feature>
<proteinExistence type="predicted"/>
<gene>
    <name evidence="2" type="primary">LOC122139238</name>
</gene>
<organism evidence="2">
    <name type="scientific">Cyprinus carpio</name>
    <name type="common">Common carp</name>
    <dbReference type="NCBI Taxonomy" id="7962"/>
    <lineage>
        <taxon>Eukaryota</taxon>
        <taxon>Metazoa</taxon>
        <taxon>Chordata</taxon>
        <taxon>Craniata</taxon>
        <taxon>Vertebrata</taxon>
        <taxon>Euteleostomi</taxon>
        <taxon>Actinopterygii</taxon>
        <taxon>Neopterygii</taxon>
        <taxon>Teleostei</taxon>
        <taxon>Ostariophysi</taxon>
        <taxon>Cypriniformes</taxon>
        <taxon>Cyprinidae</taxon>
        <taxon>Cyprininae</taxon>
        <taxon>Cyprinus</taxon>
    </lineage>
</organism>
<dbReference type="PROSITE" id="PS50824">
    <property type="entry name" value="DAPIN"/>
    <property type="match status" value="1"/>
</dbReference>